<gene>
    <name evidence="4" type="ORF">AaE_006504</name>
</gene>
<organism evidence="4 5">
    <name type="scientific">Aphanomyces astaci</name>
    <name type="common">Crayfish plague agent</name>
    <dbReference type="NCBI Taxonomy" id="112090"/>
    <lineage>
        <taxon>Eukaryota</taxon>
        <taxon>Sar</taxon>
        <taxon>Stramenopiles</taxon>
        <taxon>Oomycota</taxon>
        <taxon>Saprolegniomycetes</taxon>
        <taxon>Saprolegniales</taxon>
        <taxon>Verrucalvaceae</taxon>
        <taxon>Aphanomyces</taxon>
    </lineage>
</organism>
<name>A0A6A5A006_APHAT</name>
<accession>A0A6A5A006</accession>
<dbReference type="Proteomes" id="UP000469452">
    <property type="component" value="Unassembled WGS sequence"/>
</dbReference>
<proteinExistence type="predicted"/>
<feature type="domain" description="DDE Tnp4" evidence="3">
    <location>
        <begin position="32"/>
        <end position="171"/>
    </location>
</feature>
<evidence type="ECO:0000256" key="2">
    <source>
        <dbReference type="ARBA" id="ARBA00022723"/>
    </source>
</evidence>
<dbReference type="InterPro" id="IPR027806">
    <property type="entry name" value="HARBI1_dom"/>
</dbReference>
<comment type="caution">
    <text evidence="4">The sequence shown here is derived from an EMBL/GenBank/DDBJ whole genome shotgun (WGS) entry which is preliminary data.</text>
</comment>
<sequence length="202" mass="23078">MGNIFGFIDCRKFETCRITQKRGRMSADFPDMQRVIYSGHKHSLNFQAVTSPDGLCVQSWGPVKGSRHDTALLRLSKLEAFLDPRRDIFGDYLVYGDPAYGVLEWIFSGYKATHLDDKKSFNSAMSKVRQSVEWSFGIMKKHWSMVGYKMRLNIMLESVGKVIMVAMLFSNSHCCYHGGNQICSYFNLTPPSLEEYLVNDAN</sequence>
<keyword evidence="2" id="KW-0479">Metal-binding</keyword>
<dbReference type="AlphaFoldDB" id="A0A6A5A006"/>
<dbReference type="VEuPathDB" id="FungiDB:H257_08841"/>
<evidence type="ECO:0000313" key="5">
    <source>
        <dbReference type="Proteomes" id="UP000469452"/>
    </source>
</evidence>
<comment type="cofactor">
    <cofactor evidence="1">
        <name>a divalent metal cation</name>
        <dbReference type="ChEBI" id="CHEBI:60240"/>
    </cofactor>
</comment>
<dbReference type="Pfam" id="PF13359">
    <property type="entry name" value="DDE_Tnp_4"/>
    <property type="match status" value="1"/>
</dbReference>
<reference evidence="4 5" key="1">
    <citation type="submission" date="2019-06" db="EMBL/GenBank/DDBJ databases">
        <title>Genomics analysis of Aphanomyces spp. identifies a new class of oomycete effector associated with host adaptation.</title>
        <authorList>
            <person name="Gaulin E."/>
        </authorList>
    </citation>
    <scope>NUCLEOTIDE SEQUENCE [LARGE SCALE GENOMIC DNA]</scope>
    <source>
        <strain evidence="4 5">E</strain>
    </source>
</reference>
<dbReference type="GO" id="GO:0046872">
    <property type="term" value="F:metal ion binding"/>
    <property type="evidence" value="ECO:0007669"/>
    <property type="project" value="UniProtKB-KW"/>
</dbReference>
<protein>
    <recommendedName>
        <fullName evidence="3">DDE Tnp4 domain-containing protein</fullName>
    </recommendedName>
</protein>
<dbReference type="EMBL" id="VJMI01012047">
    <property type="protein sequence ID" value="KAF0751110.1"/>
    <property type="molecule type" value="Genomic_DNA"/>
</dbReference>
<evidence type="ECO:0000313" key="4">
    <source>
        <dbReference type="EMBL" id="KAF0751110.1"/>
    </source>
</evidence>
<evidence type="ECO:0000256" key="1">
    <source>
        <dbReference type="ARBA" id="ARBA00001968"/>
    </source>
</evidence>
<evidence type="ECO:0000259" key="3">
    <source>
        <dbReference type="Pfam" id="PF13359"/>
    </source>
</evidence>